<name>A0AAJ0GG50_9PEZI</name>
<dbReference type="CDD" id="cd05233">
    <property type="entry name" value="SDR_c"/>
    <property type="match status" value="1"/>
</dbReference>
<comment type="similarity">
    <text evidence="1">Belongs to the short-chain dehydrogenases/reductases (SDR) family.</text>
</comment>
<dbReference type="SUPFAM" id="SSF51735">
    <property type="entry name" value="NAD(P)-binding Rossmann-fold domains"/>
    <property type="match status" value="1"/>
</dbReference>
<evidence type="ECO:0000256" key="2">
    <source>
        <dbReference type="ARBA" id="ARBA00023002"/>
    </source>
</evidence>
<dbReference type="Proteomes" id="UP001271007">
    <property type="component" value="Unassembled WGS sequence"/>
</dbReference>
<dbReference type="InterPro" id="IPR036291">
    <property type="entry name" value="NAD(P)-bd_dom_sf"/>
</dbReference>
<dbReference type="PANTHER" id="PTHR42901:SF1">
    <property type="entry name" value="ALCOHOL DEHYDROGENASE"/>
    <property type="match status" value="1"/>
</dbReference>
<organism evidence="3 4">
    <name type="scientific">Extremus antarcticus</name>
    <dbReference type="NCBI Taxonomy" id="702011"/>
    <lineage>
        <taxon>Eukaryota</taxon>
        <taxon>Fungi</taxon>
        <taxon>Dikarya</taxon>
        <taxon>Ascomycota</taxon>
        <taxon>Pezizomycotina</taxon>
        <taxon>Dothideomycetes</taxon>
        <taxon>Dothideomycetidae</taxon>
        <taxon>Mycosphaerellales</taxon>
        <taxon>Extremaceae</taxon>
        <taxon>Extremus</taxon>
    </lineage>
</organism>
<dbReference type="PRINTS" id="PR00081">
    <property type="entry name" value="GDHRDH"/>
</dbReference>
<keyword evidence="4" id="KW-1185">Reference proteome</keyword>
<comment type="caution">
    <text evidence="3">The sequence shown here is derived from an EMBL/GenBank/DDBJ whole genome shotgun (WGS) entry which is preliminary data.</text>
</comment>
<evidence type="ECO:0000313" key="4">
    <source>
        <dbReference type="Proteomes" id="UP001271007"/>
    </source>
</evidence>
<dbReference type="Gene3D" id="3.40.50.720">
    <property type="entry name" value="NAD(P)-binding Rossmann-like Domain"/>
    <property type="match status" value="1"/>
</dbReference>
<dbReference type="AlphaFoldDB" id="A0AAJ0GG50"/>
<dbReference type="InterPro" id="IPR002347">
    <property type="entry name" value="SDR_fam"/>
</dbReference>
<dbReference type="GO" id="GO:0016491">
    <property type="term" value="F:oxidoreductase activity"/>
    <property type="evidence" value="ECO:0007669"/>
    <property type="project" value="UniProtKB-KW"/>
</dbReference>
<dbReference type="EMBL" id="JAWDJX010000004">
    <property type="protein sequence ID" value="KAK3056903.1"/>
    <property type="molecule type" value="Genomic_DNA"/>
</dbReference>
<gene>
    <name evidence="3" type="ORF">LTR09_001941</name>
</gene>
<protein>
    <submittedName>
        <fullName evidence="3">Uncharacterized protein</fullName>
    </submittedName>
</protein>
<dbReference type="PANTHER" id="PTHR42901">
    <property type="entry name" value="ALCOHOL DEHYDROGENASE"/>
    <property type="match status" value="1"/>
</dbReference>
<evidence type="ECO:0000313" key="3">
    <source>
        <dbReference type="EMBL" id="KAK3056903.1"/>
    </source>
</evidence>
<evidence type="ECO:0000256" key="1">
    <source>
        <dbReference type="ARBA" id="ARBA00006484"/>
    </source>
</evidence>
<accession>A0AAJ0GG50</accession>
<dbReference type="Pfam" id="PF00106">
    <property type="entry name" value="adh_short"/>
    <property type="match status" value="1"/>
</dbReference>
<proteinExistence type="inferred from homology"/>
<reference evidence="3" key="1">
    <citation type="submission" date="2023-04" db="EMBL/GenBank/DDBJ databases">
        <title>Black Yeasts Isolated from many extreme environments.</title>
        <authorList>
            <person name="Coleine C."/>
            <person name="Stajich J.E."/>
            <person name="Selbmann L."/>
        </authorList>
    </citation>
    <scope>NUCLEOTIDE SEQUENCE</scope>
    <source>
        <strain evidence="3">CCFEE 5312</strain>
    </source>
</reference>
<keyword evidence="2" id="KW-0560">Oxidoreductase</keyword>
<sequence length="293" mass="31639">MAFSFIKPTRHDVYPFIDPREGLKDAAKGRSVLVTGAGSGIGRGIATSFALAGASKLILGARRVDKLEETRTIISKAVPECEITVVSLDISNEVSVKELFAGLETPPDIVVSNAAVTLAKSDIASSDIALVAQEIDINIKGPYLISRAYFDAVNAAERTGCLIHVSSESTWKFIPMCSTYGFTKIAGNLMIEYLQREEEMGAGRLRCVAMHPGGVVTELGGGNFPDNIKQLLIDQPALPGGTAVYLSTERARFLMGRYVPATADMEELEKKKEMIIKEDLLKTRVVGWRGSLG</sequence>